<proteinExistence type="predicted"/>
<evidence type="ECO:0000313" key="2">
    <source>
        <dbReference type="Proteomes" id="UP000004208"/>
    </source>
</evidence>
<comment type="caution">
    <text evidence="1">The sequence shown here is derived from an EMBL/GenBank/DDBJ whole genome shotgun (WGS) entry which is preliminary data.</text>
</comment>
<name>D7W9H2_9CORY</name>
<sequence length="69" mass="7752">MDENLLGMWLHAPDDSPRSCRKRENNFDCNQRALSLPGSTASRLAQTSPTKIGKVVEIVKIVRSCKKRP</sequence>
<dbReference type="STRING" id="585529.HMPREF0291_10710"/>
<dbReference type="HOGENOM" id="CLU_2768800_0_0_11"/>
<organism evidence="1 2">
    <name type="scientific">Corynebacterium genitalium ATCC 33030</name>
    <dbReference type="NCBI Taxonomy" id="585529"/>
    <lineage>
        <taxon>Bacteria</taxon>
        <taxon>Bacillati</taxon>
        <taxon>Actinomycetota</taxon>
        <taxon>Actinomycetes</taxon>
        <taxon>Mycobacteriales</taxon>
        <taxon>Corynebacteriaceae</taxon>
        <taxon>Corynebacterium</taxon>
    </lineage>
</organism>
<keyword evidence="2" id="KW-1185">Reference proteome</keyword>
<dbReference type="Proteomes" id="UP000004208">
    <property type="component" value="Unassembled WGS sequence"/>
</dbReference>
<dbReference type="EMBL" id="ACLJ02000001">
    <property type="protein sequence ID" value="EFK55452.1"/>
    <property type="molecule type" value="Genomic_DNA"/>
</dbReference>
<reference evidence="1" key="1">
    <citation type="submission" date="2010-06" db="EMBL/GenBank/DDBJ databases">
        <authorList>
            <person name="Muzny D."/>
            <person name="Qin X."/>
            <person name="Buhay C."/>
            <person name="Dugan-Rocha S."/>
            <person name="Ding Y."/>
            <person name="Chen G."/>
            <person name="Hawes A."/>
            <person name="Holder M."/>
            <person name="Jhangiani S."/>
            <person name="Johnson A."/>
            <person name="Khan Z."/>
            <person name="Li Z."/>
            <person name="Liu W."/>
            <person name="Liu X."/>
            <person name="Perez L."/>
            <person name="Shen H."/>
            <person name="Wang Q."/>
            <person name="Watt J."/>
            <person name="Xi L."/>
            <person name="Xin Y."/>
            <person name="Zhou J."/>
            <person name="Deng J."/>
            <person name="Jiang H."/>
            <person name="Liu Y."/>
            <person name="Qu J."/>
            <person name="Song X.-Z."/>
            <person name="Zhang L."/>
            <person name="Villasana D."/>
            <person name="Johnson A."/>
            <person name="Liu J."/>
            <person name="Liyanage D."/>
            <person name="Lorensuhewa L."/>
            <person name="Robinson T."/>
            <person name="Song A."/>
            <person name="Song B.-B."/>
            <person name="Dinh H."/>
            <person name="Thornton R."/>
            <person name="Coyle M."/>
            <person name="Francisco L."/>
            <person name="Jackson L."/>
            <person name="Javaid M."/>
            <person name="Korchina V."/>
            <person name="Kovar C."/>
            <person name="Mata R."/>
            <person name="Mathew T."/>
            <person name="Ngo R."/>
            <person name="Nguyen L."/>
            <person name="Nguyen N."/>
            <person name="Okwuonu G."/>
            <person name="Ongeri F."/>
            <person name="Pham C."/>
            <person name="Simmons D."/>
            <person name="Wilczek-Boney K."/>
            <person name="Hale W."/>
            <person name="Jakkamsetti A."/>
            <person name="Pham P."/>
            <person name="Ruth R."/>
            <person name="San Lucas F."/>
            <person name="Warren J."/>
            <person name="Zhang J."/>
            <person name="Zhao Z."/>
            <person name="Zhou C."/>
            <person name="Zhu D."/>
            <person name="Lee S."/>
            <person name="Bess C."/>
            <person name="Blankenburg K."/>
            <person name="Forbes L."/>
            <person name="Fu Q."/>
            <person name="Gubbala S."/>
            <person name="Hirani K."/>
            <person name="Jayaseelan J.C."/>
            <person name="Lara F."/>
            <person name="Munidasa M."/>
            <person name="Palculict T."/>
            <person name="Patil S."/>
            <person name="Pu L.-L."/>
            <person name="Saada N."/>
            <person name="Tang L."/>
            <person name="Weissenberger G."/>
            <person name="Zhu Y."/>
            <person name="Hemphill L."/>
            <person name="Shang Y."/>
            <person name="Youmans B."/>
            <person name="Ayvaz T."/>
            <person name="Ross M."/>
            <person name="Santibanez J."/>
            <person name="Aqrawi P."/>
            <person name="Gross S."/>
            <person name="Joshi V."/>
            <person name="Fowler G."/>
            <person name="Nazareth L."/>
            <person name="Reid J."/>
            <person name="Worley K."/>
            <person name="Petrosino J."/>
            <person name="Highlander S."/>
            <person name="Gibbs R."/>
        </authorList>
    </citation>
    <scope>NUCLEOTIDE SEQUENCE [LARGE SCALE GENOMIC DNA]</scope>
    <source>
        <strain evidence="1">ATCC 33030</strain>
    </source>
</reference>
<protein>
    <submittedName>
        <fullName evidence="1">Uncharacterized protein</fullName>
    </submittedName>
</protein>
<accession>D7W9H2</accession>
<dbReference type="AlphaFoldDB" id="D7W9H2"/>
<evidence type="ECO:0000313" key="1">
    <source>
        <dbReference type="EMBL" id="EFK55452.1"/>
    </source>
</evidence>
<gene>
    <name evidence="1" type="ORF">HMPREF0291_10710</name>
</gene>